<feature type="chain" id="PRO_5039425345" evidence="2">
    <location>
        <begin position="21"/>
        <end position="178"/>
    </location>
</feature>
<feature type="region of interest" description="Disordered" evidence="1">
    <location>
        <begin position="28"/>
        <end position="53"/>
    </location>
</feature>
<organism evidence="4 5">
    <name type="scientific">Amycolatopsis decaplanina DSM 44594</name>
    <dbReference type="NCBI Taxonomy" id="1284240"/>
    <lineage>
        <taxon>Bacteria</taxon>
        <taxon>Bacillati</taxon>
        <taxon>Actinomycetota</taxon>
        <taxon>Actinomycetes</taxon>
        <taxon>Pseudonocardiales</taxon>
        <taxon>Pseudonocardiaceae</taxon>
        <taxon>Amycolatopsis</taxon>
    </lineage>
</organism>
<dbReference type="Pfam" id="PF02469">
    <property type="entry name" value="Fasciclin"/>
    <property type="match status" value="1"/>
</dbReference>
<dbReference type="Proteomes" id="UP000054226">
    <property type="component" value="Unassembled WGS sequence"/>
</dbReference>
<keyword evidence="2" id="KW-0732">Signal</keyword>
<dbReference type="SUPFAM" id="SSF82153">
    <property type="entry name" value="FAS1 domain"/>
    <property type="match status" value="1"/>
</dbReference>
<evidence type="ECO:0000259" key="3">
    <source>
        <dbReference type="PROSITE" id="PS50213"/>
    </source>
</evidence>
<feature type="domain" description="FAS1" evidence="3">
    <location>
        <begin position="43"/>
        <end position="172"/>
    </location>
</feature>
<dbReference type="Gene3D" id="2.30.180.10">
    <property type="entry name" value="FAS1 domain"/>
    <property type="match status" value="1"/>
</dbReference>
<comment type="caution">
    <text evidence="4">The sequence shown here is derived from an EMBL/GenBank/DDBJ whole genome shotgun (WGS) entry which is preliminary data.</text>
</comment>
<proteinExistence type="predicted"/>
<dbReference type="AlphaFoldDB" id="M2Z116"/>
<evidence type="ECO:0000313" key="4">
    <source>
        <dbReference type="EMBL" id="EME60952.1"/>
    </source>
</evidence>
<keyword evidence="5" id="KW-1185">Reference proteome</keyword>
<dbReference type="EMBL" id="AOHO01000047">
    <property type="protein sequence ID" value="EME60952.1"/>
    <property type="molecule type" value="Genomic_DNA"/>
</dbReference>
<reference evidence="4 5" key="1">
    <citation type="journal article" date="2013" name="Genome Announc.">
        <title>Draft Genome Sequence of Amycolatopsis decaplanina Strain DSM 44594T.</title>
        <authorList>
            <person name="Kaur N."/>
            <person name="Kumar S."/>
            <person name="Bala M."/>
            <person name="Raghava G.P."/>
            <person name="Mayilraj S."/>
        </authorList>
    </citation>
    <scope>NUCLEOTIDE SEQUENCE [LARGE SCALE GENOMIC DNA]</scope>
    <source>
        <strain evidence="4 5">DSM 44594</strain>
    </source>
</reference>
<gene>
    <name evidence="4" type="ORF">H074_12512</name>
</gene>
<dbReference type="InterPro" id="IPR036378">
    <property type="entry name" value="FAS1_dom_sf"/>
</dbReference>
<name>M2Z116_9PSEU</name>
<dbReference type="PROSITE" id="PS51257">
    <property type="entry name" value="PROKAR_LIPOPROTEIN"/>
    <property type="match status" value="1"/>
</dbReference>
<sequence length="178" mass="17540">MTKVRVFGVGLLVAATAALTACGSATQVAGPPGRMSFSPGSVPAGAAGLTGSPDGSTTKADVFGPKCSSKPSRFLAAAGAAGLIGTAVTVFAPADEVLGDTDPEPILRLHVIGKRYDAKGLAVAGSVSSLDASGGPVKIDGFGENMTINGAKILCGNVPEGNATVFVIDKVLRSEPVS</sequence>
<accession>M2Z116</accession>
<dbReference type="PATRIC" id="fig|1284240.4.peg.2552"/>
<dbReference type="OrthoDB" id="3626006at2"/>
<dbReference type="SMART" id="SM00554">
    <property type="entry name" value="FAS1"/>
    <property type="match status" value="1"/>
</dbReference>
<evidence type="ECO:0000313" key="5">
    <source>
        <dbReference type="Proteomes" id="UP000054226"/>
    </source>
</evidence>
<evidence type="ECO:0000256" key="2">
    <source>
        <dbReference type="SAM" id="SignalP"/>
    </source>
</evidence>
<protein>
    <submittedName>
        <fullName evidence="4">Fasciclin repeat-containing protein</fullName>
    </submittedName>
</protein>
<dbReference type="PROSITE" id="PS50213">
    <property type="entry name" value="FAS1"/>
    <property type="match status" value="1"/>
</dbReference>
<evidence type="ECO:0000256" key="1">
    <source>
        <dbReference type="SAM" id="MobiDB-lite"/>
    </source>
</evidence>
<dbReference type="InterPro" id="IPR000782">
    <property type="entry name" value="FAS1_domain"/>
</dbReference>
<feature type="signal peptide" evidence="2">
    <location>
        <begin position="1"/>
        <end position="20"/>
    </location>
</feature>
<dbReference type="RefSeq" id="WP_007030408.1">
    <property type="nucleotide sequence ID" value="NZ_AOHO01000047.1"/>
</dbReference>